<dbReference type="OrthoDB" id="5225441at2759"/>
<gene>
    <name evidence="2" type="ORF">RAG0_02524</name>
</gene>
<feature type="compositionally biased region" description="Low complexity" evidence="1">
    <location>
        <begin position="101"/>
        <end position="110"/>
    </location>
</feature>
<organism evidence="2 3">
    <name type="scientific">Rhynchosporium agropyri</name>
    <dbReference type="NCBI Taxonomy" id="914238"/>
    <lineage>
        <taxon>Eukaryota</taxon>
        <taxon>Fungi</taxon>
        <taxon>Dikarya</taxon>
        <taxon>Ascomycota</taxon>
        <taxon>Pezizomycotina</taxon>
        <taxon>Leotiomycetes</taxon>
        <taxon>Helotiales</taxon>
        <taxon>Ploettnerulaceae</taxon>
        <taxon>Rhynchosporium</taxon>
    </lineage>
</organism>
<dbReference type="Proteomes" id="UP000178912">
    <property type="component" value="Unassembled WGS sequence"/>
</dbReference>
<evidence type="ECO:0000313" key="3">
    <source>
        <dbReference type="Proteomes" id="UP000178912"/>
    </source>
</evidence>
<feature type="compositionally biased region" description="Basic and acidic residues" evidence="1">
    <location>
        <begin position="114"/>
        <end position="124"/>
    </location>
</feature>
<dbReference type="AlphaFoldDB" id="A0A1E1K1V6"/>
<feature type="compositionally biased region" description="Polar residues" evidence="1">
    <location>
        <begin position="74"/>
        <end position="86"/>
    </location>
</feature>
<feature type="region of interest" description="Disordered" evidence="1">
    <location>
        <begin position="207"/>
        <end position="290"/>
    </location>
</feature>
<proteinExistence type="predicted"/>
<sequence>MSIFSILKASKKAAKEHKAAEKQKEPDAVVIPYKHTPTHAAVDALSGAPSSWSRHDASKIKAQHKRRSEMVMSRTPSSLSTISFVNPSAAGPSSQPPPLPRSSSHSSFNPTWFDKVDGTIDSRQNKYRPQRGQSYHDSGIGPSPLGSKVQSEGTFSTNLHQASLSLSAFQAQFDNRLTSSLDASPVISSGNSTNSNNSSDILEIAVDSTGRPKPNRTRSKESGPQGTVFVQQDIFDRLHTSTSRKVGEAPILDGPAPRPRVPTSTPAVEQKQKKQRWSLLGKRNTAAVST</sequence>
<dbReference type="EMBL" id="FJUX01000010">
    <property type="protein sequence ID" value="CZS91962.1"/>
    <property type="molecule type" value="Genomic_DNA"/>
</dbReference>
<evidence type="ECO:0000256" key="1">
    <source>
        <dbReference type="SAM" id="MobiDB-lite"/>
    </source>
</evidence>
<evidence type="ECO:0000313" key="2">
    <source>
        <dbReference type="EMBL" id="CZS91962.1"/>
    </source>
</evidence>
<name>A0A1E1K1V6_9HELO</name>
<reference evidence="3" key="1">
    <citation type="submission" date="2016-03" db="EMBL/GenBank/DDBJ databases">
        <authorList>
            <person name="Guldener U."/>
        </authorList>
    </citation>
    <scope>NUCLEOTIDE SEQUENCE [LARGE SCALE GENOMIC DNA]</scope>
    <source>
        <strain evidence="3">04CH-RAC-A.6.1</strain>
    </source>
</reference>
<keyword evidence="3" id="KW-1185">Reference proteome</keyword>
<feature type="region of interest" description="Disordered" evidence="1">
    <location>
        <begin position="60"/>
        <end position="154"/>
    </location>
</feature>
<protein>
    <submittedName>
        <fullName evidence="2">Uncharacterized protein</fullName>
    </submittedName>
</protein>
<accession>A0A1E1K1V6</accession>